<sequence>MTSDGACPIRPSCHEKLSLSCMFTRPGQAGAPPPIGPAGAPVDAATRAARGLANNPRITRRYGRVINCEVTDAHCEAPRRLPLYCLSHGKNRQVMT</sequence>
<reference evidence="1 2" key="1">
    <citation type="submission" date="2020-08" db="EMBL/GenBank/DDBJ databases">
        <authorList>
            <person name="Criscuolo A."/>
        </authorList>
    </citation>
    <scope>NUCLEOTIDE SEQUENCE [LARGE SCALE GENOMIC DNA]</scope>
    <source>
        <strain evidence="1">CIP111764</strain>
    </source>
</reference>
<evidence type="ECO:0000313" key="1">
    <source>
        <dbReference type="EMBL" id="CAD5107437.1"/>
    </source>
</evidence>
<protein>
    <submittedName>
        <fullName evidence="1">Uncharacterized protein</fullName>
    </submittedName>
</protein>
<accession>A0A7U7EMZ0</accession>
<dbReference type="Proteomes" id="UP000583387">
    <property type="component" value="Unassembled WGS sequence"/>
</dbReference>
<gene>
    <name evidence="1" type="ORF">PSEWESI4_01710</name>
</gene>
<evidence type="ECO:0000313" key="2">
    <source>
        <dbReference type="Proteomes" id="UP000583387"/>
    </source>
</evidence>
<proteinExistence type="predicted"/>
<comment type="caution">
    <text evidence="1">The sequence shown here is derived from an EMBL/GenBank/DDBJ whole genome shotgun (WGS) entry which is preliminary data.</text>
</comment>
<name>A0A7U7EMZ0_9GAMM</name>
<dbReference type="EMBL" id="CAJFCI010000035">
    <property type="protein sequence ID" value="CAD5107437.1"/>
    <property type="molecule type" value="Genomic_DNA"/>
</dbReference>
<organism evidence="1 2">
    <name type="scientific">Zestomonas carbonaria</name>
    <dbReference type="NCBI Taxonomy" id="2762745"/>
    <lineage>
        <taxon>Bacteria</taxon>
        <taxon>Pseudomonadati</taxon>
        <taxon>Pseudomonadota</taxon>
        <taxon>Gammaproteobacteria</taxon>
        <taxon>Pseudomonadales</taxon>
        <taxon>Pseudomonadaceae</taxon>
        <taxon>Zestomonas</taxon>
    </lineage>
</organism>
<dbReference type="AlphaFoldDB" id="A0A7U7EMZ0"/>
<keyword evidence="2" id="KW-1185">Reference proteome</keyword>